<comment type="similarity">
    <text evidence="2">Belongs to the short-chain dehydrogenases/reductases (SDR) family.</text>
</comment>
<dbReference type="PROSITE" id="PS00061">
    <property type="entry name" value="ADH_SHORT"/>
    <property type="match status" value="1"/>
</dbReference>
<dbReference type="PRINTS" id="PR00080">
    <property type="entry name" value="SDRFAMILY"/>
</dbReference>
<dbReference type="Gene3D" id="3.40.50.720">
    <property type="entry name" value="NAD(P)-binding Rossmann-like Domain"/>
    <property type="match status" value="1"/>
</dbReference>
<name>A0ABN8KD54_9HYPH</name>
<dbReference type="GO" id="GO:0016491">
    <property type="term" value="F:oxidoreductase activity"/>
    <property type="evidence" value="ECO:0007669"/>
    <property type="project" value="UniProtKB-KW"/>
</dbReference>
<evidence type="ECO:0000256" key="1">
    <source>
        <dbReference type="ARBA" id="ARBA00023002"/>
    </source>
</evidence>
<sequence>MEDADMNPNGQIAIVTGGGSGLGEATARALAAKGAGVAILDLGIERAAKIAADIGGLAIQCDVSSADGGAASVAEVVKKFGEPRILVNCAGIAIGMKTIGKDGPHPLDQYRKVIEVNLIGTFNMIRLVADRAAKLEPLAGGERGVIVNTASVAAYDGQIGQAAYSASKGGVVGMTLPVARDLARSGIRVCTIAPGIFKTPMMAGMPQEVQDSLGAAVPFPSRLGEPSEYAALVLHIIENQMLNGETIRLDGAIRMAPK</sequence>
<organism evidence="3 4">
    <name type="scientific">Mesorhizobium ventifaucium</name>
    <dbReference type="NCBI Taxonomy" id="666020"/>
    <lineage>
        <taxon>Bacteria</taxon>
        <taxon>Pseudomonadati</taxon>
        <taxon>Pseudomonadota</taxon>
        <taxon>Alphaproteobacteria</taxon>
        <taxon>Hyphomicrobiales</taxon>
        <taxon>Phyllobacteriaceae</taxon>
        <taxon>Mesorhizobium</taxon>
    </lineage>
</organism>
<dbReference type="PANTHER" id="PTHR43658">
    <property type="entry name" value="SHORT-CHAIN DEHYDROGENASE/REDUCTASE"/>
    <property type="match status" value="1"/>
</dbReference>
<protein>
    <submittedName>
        <fullName evidence="3">Enzyme</fullName>
        <ecNumber evidence="3">1.-.-.-</ecNumber>
    </submittedName>
</protein>
<dbReference type="SUPFAM" id="SSF51735">
    <property type="entry name" value="NAD(P)-binding Rossmann-fold domains"/>
    <property type="match status" value="1"/>
</dbReference>
<evidence type="ECO:0000313" key="4">
    <source>
        <dbReference type="Proteomes" id="UP001152604"/>
    </source>
</evidence>
<dbReference type="Proteomes" id="UP001152604">
    <property type="component" value="Unassembled WGS sequence"/>
</dbReference>
<dbReference type="InterPro" id="IPR002347">
    <property type="entry name" value="SDR_fam"/>
</dbReference>
<dbReference type="CDD" id="cd05371">
    <property type="entry name" value="HSD10-like_SDR_c"/>
    <property type="match status" value="1"/>
</dbReference>
<accession>A0ABN8KD54</accession>
<dbReference type="EC" id="1.-.-.-" evidence="3"/>
<keyword evidence="4" id="KW-1185">Reference proteome</keyword>
<dbReference type="EMBL" id="CAKXZS010000049">
    <property type="protein sequence ID" value="CAH2406624.1"/>
    <property type="molecule type" value="Genomic_DNA"/>
</dbReference>
<evidence type="ECO:0000313" key="3">
    <source>
        <dbReference type="EMBL" id="CAH2406624.1"/>
    </source>
</evidence>
<dbReference type="PANTHER" id="PTHR43658:SF8">
    <property type="entry name" value="17-BETA-HYDROXYSTEROID DEHYDROGENASE 14-RELATED"/>
    <property type="match status" value="1"/>
</dbReference>
<gene>
    <name evidence="3" type="ORF">MES4922_530020</name>
</gene>
<keyword evidence="1 3" id="KW-0560">Oxidoreductase</keyword>
<evidence type="ECO:0000256" key="2">
    <source>
        <dbReference type="RuleBase" id="RU000363"/>
    </source>
</evidence>
<reference evidence="3" key="1">
    <citation type="submission" date="2022-03" db="EMBL/GenBank/DDBJ databases">
        <authorList>
            <person name="Brunel B."/>
        </authorList>
    </citation>
    <scope>NUCLEOTIDE SEQUENCE</scope>
    <source>
        <strain evidence="3">STM4922sample</strain>
    </source>
</reference>
<proteinExistence type="inferred from homology"/>
<dbReference type="InterPro" id="IPR036291">
    <property type="entry name" value="NAD(P)-bd_dom_sf"/>
</dbReference>
<dbReference type="Pfam" id="PF00106">
    <property type="entry name" value="adh_short"/>
    <property type="match status" value="1"/>
</dbReference>
<dbReference type="PRINTS" id="PR00081">
    <property type="entry name" value="GDHRDH"/>
</dbReference>
<comment type="caution">
    <text evidence="3">The sequence shown here is derived from an EMBL/GenBank/DDBJ whole genome shotgun (WGS) entry which is preliminary data.</text>
</comment>
<dbReference type="InterPro" id="IPR020904">
    <property type="entry name" value="Sc_DH/Rdtase_CS"/>
</dbReference>